<dbReference type="AlphaFoldDB" id="A0A8J2JUA2"/>
<gene>
    <name evidence="3" type="ORF">AFUS01_LOCUS16431</name>
</gene>
<dbReference type="Proteomes" id="UP000708208">
    <property type="component" value="Unassembled WGS sequence"/>
</dbReference>
<organism evidence="3 4">
    <name type="scientific">Allacma fusca</name>
    <dbReference type="NCBI Taxonomy" id="39272"/>
    <lineage>
        <taxon>Eukaryota</taxon>
        <taxon>Metazoa</taxon>
        <taxon>Ecdysozoa</taxon>
        <taxon>Arthropoda</taxon>
        <taxon>Hexapoda</taxon>
        <taxon>Collembola</taxon>
        <taxon>Symphypleona</taxon>
        <taxon>Sminthuridae</taxon>
        <taxon>Allacma</taxon>
    </lineage>
</organism>
<dbReference type="GO" id="GO:0097484">
    <property type="term" value="P:dendrite extension"/>
    <property type="evidence" value="ECO:0007669"/>
    <property type="project" value="TreeGrafter"/>
</dbReference>
<feature type="compositionally biased region" description="Basic residues" evidence="2">
    <location>
        <begin position="542"/>
        <end position="567"/>
    </location>
</feature>
<dbReference type="PANTHER" id="PTHR34253">
    <property type="entry name" value="PROTEIN LLP HOMOLOG"/>
    <property type="match status" value="1"/>
</dbReference>
<evidence type="ECO:0000256" key="2">
    <source>
        <dbReference type="SAM" id="MobiDB-lite"/>
    </source>
</evidence>
<sequence>MAYNSRNIIRMNIPNDKILCNFQNKKKIDLGNGPVDFQGQFLFIWPYKWDQNIDWALVNDLYETVLTWMSDRIPPAQFDSKKMKTLVHDCVLSGVLLSPVDWVEKAPKDAGSYNKLLTFIKVHILLIVLDDIDDNELETSHHSSLVRALGCIAAKILSFEFPSVAEVSEDENFLTAVKIHGDFDAYLKLLFDVSQELQFNFGVTRESGKYFARQFRYEFELQTWCEGKDSSHLLNLSLQHQLRFFTGGVGTEQELLFLLDDIQIPRALRDNVYWTRCLEVTGFLLCRTNDIIGLERELIEQRELGKRVDNIVFIYMEVEGCTFEKALVRALREHDDALEEFHSLVKFLQNNPQVLFDLDEESKDIFFASVKLMIVLLLQSVFAVWSQEVVHLDLFLKIMAKSLRSKWVRRMKAAKREKYGKREHDRLIKMLEEAGDYQVVPKVKEEPMEAPELEDGTSGNVDNPIEVPTPEKPVTKRRLVRKRFPRRSRKDMEQESSEDESPKDESVMDVSIPEKEKPVRVYSGKTKKDQFGNYPPWMSVRKINKQKKRNKRLHSQKRKIIKAKKIK</sequence>
<dbReference type="EMBL" id="CAJVCH010150855">
    <property type="protein sequence ID" value="CAG7727598.1"/>
    <property type="molecule type" value="Genomic_DNA"/>
</dbReference>
<dbReference type="Pfam" id="PF19086">
    <property type="entry name" value="Terpene_syn_C_2"/>
    <property type="match status" value="1"/>
</dbReference>
<dbReference type="Pfam" id="PF10169">
    <property type="entry name" value="LLPH"/>
    <property type="match status" value="2"/>
</dbReference>
<dbReference type="GO" id="GO:0003723">
    <property type="term" value="F:RNA binding"/>
    <property type="evidence" value="ECO:0007669"/>
    <property type="project" value="TreeGrafter"/>
</dbReference>
<feature type="compositionally biased region" description="Basic residues" evidence="2">
    <location>
        <begin position="475"/>
        <end position="489"/>
    </location>
</feature>
<dbReference type="OrthoDB" id="6257894at2759"/>
<feature type="region of interest" description="Disordered" evidence="2">
    <location>
        <begin position="447"/>
        <end position="567"/>
    </location>
</feature>
<dbReference type="InterPro" id="IPR018784">
    <property type="entry name" value="LLPH-like"/>
</dbReference>
<comment type="similarity">
    <text evidence="1">Belongs to the learning-associated protein family.</text>
</comment>
<dbReference type="PANTHER" id="PTHR34253:SF1">
    <property type="entry name" value="PROTEIN LLP HOMOLOG"/>
    <property type="match status" value="1"/>
</dbReference>
<evidence type="ECO:0000313" key="3">
    <source>
        <dbReference type="EMBL" id="CAG7727598.1"/>
    </source>
</evidence>
<proteinExistence type="inferred from homology"/>
<reference evidence="3" key="1">
    <citation type="submission" date="2021-06" db="EMBL/GenBank/DDBJ databases">
        <authorList>
            <person name="Hodson N. C."/>
            <person name="Mongue J. A."/>
            <person name="Jaron S. K."/>
        </authorList>
    </citation>
    <scope>NUCLEOTIDE SEQUENCE</scope>
</reference>
<protein>
    <submittedName>
        <fullName evidence="3">Uncharacterized protein</fullName>
    </submittedName>
</protein>
<dbReference type="GO" id="GO:0001099">
    <property type="term" value="F:basal RNA polymerase II transcription machinery binding"/>
    <property type="evidence" value="ECO:0007669"/>
    <property type="project" value="TreeGrafter"/>
</dbReference>
<comment type="caution">
    <text evidence="3">The sequence shown here is derived from an EMBL/GenBank/DDBJ whole genome shotgun (WGS) entry which is preliminary data.</text>
</comment>
<evidence type="ECO:0000313" key="4">
    <source>
        <dbReference type="Proteomes" id="UP000708208"/>
    </source>
</evidence>
<keyword evidence="4" id="KW-1185">Reference proteome</keyword>
<accession>A0A8J2JUA2</accession>
<evidence type="ECO:0000256" key="1">
    <source>
        <dbReference type="ARBA" id="ARBA00034118"/>
    </source>
</evidence>
<name>A0A8J2JUA2_9HEXA</name>
<dbReference type="GO" id="GO:0005730">
    <property type="term" value="C:nucleolus"/>
    <property type="evidence" value="ECO:0007669"/>
    <property type="project" value="TreeGrafter"/>
</dbReference>